<evidence type="ECO:0000256" key="3">
    <source>
        <dbReference type="RuleBase" id="RU004466"/>
    </source>
</evidence>
<comment type="caution">
    <text evidence="4">The sequence shown here is derived from an EMBL/GenBank/DDBJ whole genome shotgun (WGS) entry which is preliminary data.</text>
</comment>
<dbReference type="Pfam" id="PF00348">
    <property type="entry name" value="polyprenyl_synt"/>
    <property type="match status" value="1"/>
</dbReference>
<dbReference type="InterPro" id="IPR000092">
    <property type="entry name" value="Polyprenyl_synt"/>
</dbReference>
<dbReference type="SFLD" id="SFLDG01017">
    <property type="entry name" value="Polyprenyl_Transferase_Like"/>
    <property type="match status" value="1"/>
</dbReference>
<keyword evidence="1" id="KW-0479">Metal-binding</keyword>
<sequence>MTIDLTAPPVEVTELLESTRRRIRPAVQKAVERLQPVPRQISEFTFGWREADGTPRGDDEGKGVRPTLAGLSAAAAGGDAADAVPGAVAVELVHAFSLVHDDIMDEDETRRHRMTAWKAYGVGPAILAGDGLLALALDTLARTGDAAAVGRLTSVLVELVNGQAADTSFEHRPWSGPEAVTVEEYRAMAVGKTASLLGCAAALGWLLGGGDREDAEKMDRMGRHLGLAFQAVDDLLGIWGEPEVTGKAVHNDLRQGKKSLPVIAALRSGDEELALLLKARPADGREAHRAALLIERAGGRAYTEELAEQETAAAMEIIDGIGGGCGAELAALARYVVSRRA</sequence>
<dbReference type="InterPro" id="IPR008949">
    <property type="entry name" value="Isoprenoid_synthase_dom_sf"/>
</dbReference>
<organism evidence="4 5">
    <name type="scientific">Actinocorallia libanotica</name>
    <dbReference type="NCBI Taxonomy" id="46162"/>
    <lineage>
        <taxon>Bacteria</taxon>
        <taxon>Bacillati</taxon>
        <taxon>Actinomycetota</taxon>
        <taxon>Actinomycetes</taxon>
        <taxon>Streptosporangiales</taxon>
        <taxon>Thermomonosporaceae</taxon>
        <taxon>Actinocorallia</taxon>
    </lineage>
</organism>
<protein>
    <submittedName>
        <fullName evidence="4">Polyprenyl synthetase family protein</fullName>
    </submittedName>
</protein>
<keyword evidence="2" id="KW-0460">Magnesium</keyword>
<proteinExistence type="inferred from homology"/>
<reference evidence="4 5" key="1">
    <citation type="journal article" date="2019" name="Int. J. Syst. Evol. Microbiol.">
        <title>The Global Catalogue of Microorganisms (GCM) 10K type strain sequencing project: providing services to taxonomists for standard genome sequencing and annotation.</title>
        <authorList>
            <consortium name="The Broad Institute Genomics Platform"/>
            <consortium name="The Broad Institute Genome Sequencing Center for Infectious Disease"/>
            <person name="Wu L."/>
            <person name="Ma J."/>
        </authorList>
    </citation>
    <scope>NUCLEOTIDE SEQUENCE [LARGE SCALE GENOMIC DNA]</scope>
    <source>
        <strain evidence="4 5">JCM 10696</strain>
    </source>
</reference>
<dbReference type="Proteomes" id="UP001500665">
    <property type="component" value="Unassembled WGS sequence"/>
</dbReference>
<dbReference type="SUPFAM" id="SSF48576">
    <property type="entry name" value="Terpenoid synthases"/>
    <property type="match status" value="1"/>
</dbReference>
<dbReference type="PANTHER" id="PTHR12001">
    <property type="entry name" value="GERANYLGERANYL PYROPHOSPHATE SYNTHASE"/>
    <property type="match status" value="1"/>
</dbReference>
<evidence type="ECO:0000313" key="4">
    <source>
        <dbReference type="EMBL" id="GAA0955338.1"/>
    </source>
</evidence>
<gene>
    <name evidence="4" type="ORF">GCM10009550_40000</name>
</gene>
<evidence type="ECO:0000256" key="1">
    <source>
        <dbReference type="ARBA" id="ARBA00022723"/>
    </source>
</evidence>
<dbReference type="Gene3D" id="1.10.600.10">
    <property type="entry name" value="Farnesyl Diphosphate Synthase"/>
    <property type="match status" value="1"/>
</dbReference>
<evidence type="ECO:0000313" key="5">
    <source>
        <dbReference type="Proteomes" id="UP001500665"/>
    </source>
</evidence>
<dbReference type="SFLD" id="SFLDS00005">
    <property type="entry name" value="Isoprenoid_Synthase_Type_I"/>
    <property type="match status" value="1"/>
</dbReference>
<dbReference type="PROSITE" id="PS00723">
    <property type="entry name" value="POLYPRENYL_SYNTHASE_1"/>
    <property type="match status" value="1"/>
</dbReference>
<dbReference type="RefSeq" id="WP_344242379.1">
    <property type="nucleotide sequence ID" value="NZ_BAAAHH010000016.1"/>
</dbReference>
<dbReference type="PANTHER" id="PTHR12001:SF86">
    <property type="entry name" value="GERANYLGERANYL DIPHOSPHATE SYNTHASE"/>
    <property type="match status" value="1"/>
</dbReference>
<keyword evidence="3" id="KW-0808">Transferase</keyword>
<keyword evidence="5" id="KW-1185">Reference proteome</keyword>
<accession>A0ABN1RDG9</accession>
<dbReference type="EMBL" id="BAAAHH010000016">
    <property type="protein sequence ID" value="GAA0955338.1"/>
    <property type="molecule type" value="Genomic_DNA"/>
</dbReference>
<name>A0ABN1RDG9_9ACTN</name>
<evidence type="ECO:0000256" key="2">
    <source>
        <dbReference type="ARBA" id="ARBA00022842"/>
    </source>
</evidence>
<comment type="similarity">
    <text evidence="3">Belongs to the FPP/GGPP synthase family.</text>
</comment>
<dbReference type="CDD" id="cd00685">
    <property type="entry name" value="Trans_IPPS_HT"/>
    <property type="match status" value="1"/>
</dbReference>
<dbReference type="InterPro" id="IPR033749">
    <property type="entry name" value="Polyprenyl_synt_CS"/>
</dbReference>